<dbReference type="Proteomes" id="UP000541185">
    <property type="component" value="Unassembled WGS sequence"/>
</dbReference>
<name>A0A848H5E5_9BURK</name>
<dbReference type="AlphaFoldDB" id="A0A848H5E5"/>
<protein>
    <submittedName>
        <fullName evidence="2">Uncharacterized protein</fullName>
    </submittedName>
</protein>
<evidence type="ECO:0000256" key="1">
    <source>
        <dbReference type="SAM" id="MobiDB-lite"/>
    </source>
</evidence>
<organism evidence="2 3">
    <name type="scientific">Ramlibacter agri</name>
    <dbReference type="NCBI Taxonomy" id="2728837"/>
    <lineage>
        <taxon>Bacteria</taxon>
        <taxon>Pseudomonadati</taxon>
        <taxon>Pseudomonadota</taxon>
        <taxon>Betaproteobacteria</taxon>
        <taxon>Burkholderiales</taxon>
        <taxon>Comamonadaceae</taxon>
        <taxon>Ramlibacter</taxon>
    </lineage>
</organism>
<comment type="caution">
    <text evidence="2">The sequence shown here is derived from an EMBL/GenBank/DDBJ whole genome shotgun (WGS) entry which is preliminary data.</text>
</comment>
<keyword evidence="3" id="KW-1185">Reference proteome</keyword>
<sequence>MQIHQMSVTYLPEQDRILMRINTVEGEEMRMWLTRRLMVGLWPLLTKLLTEHLLKLESAGASLSGANPELKKMLADFRKEEFLQHADFDTPYKEGQPRLPLGEDPLLVTDVDATPLASGPLRLNFNERPAHGDTKPRSFQMEMQPKLMQGLMHLLDQALLQSQWRESFVPATPPEPSESGDADPSRPRYLN</sequence>
<dbReference type="EMBL" id="JABBFX010000002">
    <property type="protein sequence ID" value="NML46015.1"/>
    <property type="molecule type" value="Genomic_DNA"/>
</dbReference>
<reference evidence="2 3" key="1">
    <citation type="submission" date="2020-04" db="EMBL/GenBank/DDBJ databases">
        <title>Ramlibacter sp. G-1-2-2 isolated from soil.</title>
        <authorList>
            <person name="Dahal R.H."/>
        </authorList>
    </citation>
    <scope>NUCLEOTIDE SEQUENCE [LARGE SCALE GENOMIC DNA]</scope>
    <source>
        <strain evidence="2 3">G-1-2-2</strain>
    </source>
</reference>
<dbReference type="RefSeq" id="WP_169420309.1">
    <property type="nucleotide sequence ID" value="NZ_JABBFX010000002.1"/>
</dbReference>
<gene>
    <name evidence="2" type="ORF">HHL11_19865</name>
</gene>
<evidence type="ECO:0000313" key="3">
    <source>
        <dbReference type="Proteomes" id="UP000541185"/>
    </source>
</evidence>
<proteinExistence type="predicted"/>
<evidence type="ECO:0000313" key="2">
    <source>
        <dbReference type="EMBL" id="NML46015.1"/>
    </source>
</evidence>
<accession>A0A848H5E5</accession>
<feature type="region of interest" description="Disordered" evidence="1">
    <location>
        <begin position="165"/>
        <end position="191"/>
    </location>
</feature>